<evidence type="ECO:0000256" key="2">
    <source>
        <dbReference type="ARBA" id="ARBA00022679"/>
    </source>
</evidence>
<evidence type="ECO:0000256" key="3">
    <source>
        <dbReference type="SAM" id="Phobius"/>
    </source>
</evidence>
<evidence type="ECO:0000259" key="4">
    <source>
        <dbReference type="Pfam" id="PF00646"/>
    </source>
</evidence>
<organism evidence="5 6">
    <name type="scientific">Rhizophagus clarus</name>
    <dbReference type="NCBI Taxonomy" id="94130"/>
    <lineage>
        <taxon>Eukaryota</taxon>
        <taxon>Fungi</taxon>
        <taxon>Fungi incertae sedis</taxon>
        <taxon>Mucoromycota</taxon>
        <taxon>Glomeromycotina</taxon>
        <taxon>Glomeromycetes</taxon>
        <taxon>Glomerales</taxon>
        <taxon>Glomeraceae</taxon>
        <taxon>Rhizophagus</taxon>
    </lineage>
</organism>
<reference evidence="5 6" key="1">
    <citation type="submission" date="2017-11" db="EMBL/GenBank/DDBJ databases">
        <title>The genome of Rhizophagus clarus HR1 reveals common genetic basis of auxotrophy among arbuscular mycorrhizal fungi.</title>
        <authorList>
            <person name="Kobayashi Y."/>
        </authorList>
    </citation>
    <scope>NUCLEOTIDE SEQUENCE [LARGE SCALE GENOMIC DNA]</scope>
    <source>
        <strain evidence="5 6">HR1</strain>
    </source>
</reference>
<evidence type="ECO:0000313" key="6">
    <source>
        <dbReference type="Proteomes" id="UP000247702"/>
    </source>
</evidence>
<keyword evidence="3" id="KW-0472">Membrane</keyword>
<dbReference type="Pfam" id="PF00201">
    <property type="entry name" value="UDPGT"/>
    <property type="match status" value="1"/>
</dbReference>
<dbReference type="SUPFAM" id="SSF53756">
    <property type="entry name" value="UDP-Glycosyltransferase/glycogen phosphorylase"/>
    <property type="match status" value="1"/>
</dbReference>
<dbReference type="Pfam" id="PF00646">
    <property type="entry name" value="F-box"/>
    <property type="match status" value="1"/>
</dbReference>
<keyword evidence="2" id="KW-0808">Transferase</keyword>
<dbReference type="SUPFAM" id="SSF81383">
    <property type="entry name" value="F-box domain"/>
    <property type="match status" value="1"/>
</dbReference>
<dbReference type="GO" id="GO:0008194">
    <property type="term" value="F:UDP-glycosyltransferase activity"/>
    <property type="evidence" value="ECO:0007669"/>
    <property type="project" value="InterPro"/>
</dbReference>
<protein>
    <recommendedName>
        <fullName evidence="4">F-box domain-containing protein</fullName>
    </recommendedName>
</protein>
<feature type="domain" description="F-box" evidence="4">
    <location>
        <begin position="24"/>
        <end position="56"/>
    </location>
</feature>
<dbReference type="InterPro" id="IPR036047">
    <property type="entry name" value="F-box-like_dom_sf"/>
</dbReference>
<sequence length="849" mass="97408">MSSRFAGIIIDPLPGTDEYESGLKIFLRICRFLNPYNLLKLSCVCKKFNALLCSERYSISCLWKQSRMNFTPFGSMKCPEDMSNREFTKLLCIENGCQNCWNKNVRICIYWIPRVRLCESCLLLLVITKKELEQKWIVPPELIDVIPPVFHEDLWNEGNLWDESKKSYWIPHVYEIQSEYCTLKSADEKSSLLTERKQQAESTCGKMTLSKYLLLTIILFHIIIIGICAPSSVKTDQADSSKTQSTASQKPTETASLWSIFKNIFTKKQPDPNKFGKFEIEKNINETKNILVGSFVGGLSHLRPSLEICKILIERGYKVALVAPGNFTSPTNYPSIKQYSTGPEHDTKELSHVYKAIYEKPYDYNSFFLEKDEADKQYLERFEVYRRSTIDFKPDLFLCDLLNNEACFDIAWKFKIPAVGVSSSLNRRTFAPYKSDPIYGCHSNMEKGSFIERFKCLIIQPARFLYESRQRIIFLNEKRLSVGVSPVTSSLERIKNSLFLADTFFGFEIPHPVPPLYQEIGPVMQESYPPLTSELSSFLSSHQRIMYVSFGMQAFTTPENYAILLKSFLEVIDRNIIDGIVWSLSGLENFPTLSDDTQLETSEILNNRYTHIYVTTSSSLEDLTPQVSILNHSNTKIFLTHGGVASCHESLYVGKPMLILPLASDQFSNAEKLEEQGVALKLDKMNLHVDDIVRKIEFLQLDSRVKINLKRMQILTKINSKRKYRAADLIEFVMKASQLNPNNNGVKERVVDKNRFKTEGKESSEKVSNETNPEPNEPAIEDIYEWLLKEWITPDSRMGFIRGKYLDVYGVVLILFISIIGSIIWTGWSLVSFIVNSIAFLLEGKLKTD</sequence>
<accession>A0A2Z6Q471</accession>
<dbReference type="CDD" id="cd09917">
    <property type="entry name" value="F-box_SF"/>
    <property type="match status" value="1"/>
</dbReference>
<evidence type="ECO:0000313" key="5">
    <source>
        <dbReference type="EMBL" id="GBB84225.1"/>
    </source>
</evidence>
<proteinExistence type="predicted"/>
<dbReference type="PANTHER" id="PTHR48043">
    <property type="entry name" value="EG:EG0003.4 PROTEIN-RELATED"/>
    <property type="match status" value="1"/>
</dbReference>
<evidence type="ECO:0000256" key="1">
    <source>
        <dbReference type="ARBA" id="ARBA00022676"/>
    </source>
</evidence>
<keyword evidence="3" id="KW-1133">Transmembrane helix</keyword>
<dbReference type="InterPro" id="IPR050271">
    <property type="entry name" value="UDP-glycosyltransferase"/>
</dbReference>
<dbReference type="InterPro" id="IPR001810">
    <property type="entry name" value="F-box_dom"/>
</dbReference>
<comment type="caution">
    <text evidence="5">The sequence shown here is derived from an EMBL/GenBank/DDBJ whole genome shotgun (WGS) entry which is preliminary data.</text>
</comment>
<dbReference type="EMBL" id="BEXD01000097">
    <property type="protein sequence ID" value="GBB84225.1"/>
    <property type="molecule type" value="Genomic_DNA"/>
</dbReference>
<dbReference type="AlphaFoldDB" id="A0A2Z6Q471"/>
<keyword evidence="1" id="KW-0328">Glycosyltransferase</keyword>
<keyword evidence="6" id="KW-1185">Reference proteome</keyword>
<dbReference type="PANTHER" id="PTHR48043:SF145">
    <property type="entry name" value="FI06409P-RELATED"/>
    <property type="match status" value="1"/>
</dbReference>
<dbReference type="STRING" id="94130.A0A2Z6Q471"/>
<feature type="transmembrane region" description="Helical" evidence="3">
    <location>
        <begin position="809"/>
        <end position="842"/>
    </location>
</feature>
<dbReference type="Proteomes" id="UP000247702">
    <property type="component" value="Unassembled WGS sequence"/>
</dbReference>
<dbReference type="Gene3D" id="3.40.50.2000">
    <property type="entry name" value="Glycogen Phosphorylase B"/>
    <property type="match status" value="2"/>
</dbReference>
<name>A0A2Z6Q471_9GLOM</name>
<keyword evidence="3" id="KW-0812">Transmembrane</keyword>
<dbReference type="InterPro" id="IPR002213">
    <property type="entry name" value="UDP_glucos_trans"/>
</dbReference>
<gene>
    <name evidence="5" type="ORF">RclHR1_10850004</name>
</gene>
<dbReference type="CDD" id="cd03784">
    <property type="entry name" value="GT1_Gtf-like"/>
    <property type="match status" value="1"/>
</dbReference>